<name>A0A816L337_9BILA</name>
<dbReference type="AlphaFoldDB" id="A0A816L337"/>
<evidence type="ECO:0000313" key="4">
    <source>
        <dbReference type="EMBL" id="CAF2071595.1"/>
    </source>
</evidence>
<dbReference type="EMBL" id="CAJOBG010005761">
    <property type="protein sequence ID" value="CAF4164646.1"/>
    <property type="molecule type" value="Genomic_DNA"/>
</dbReference>
<dbReference type="Proteomes" id="UP000663824">
    <property type="component" value="Unassembled WGS sequence"/>
</dbReference>
<protein>
    <recommendedName>
        <fullName evidence="1">F-box domain-containing protein</fullName>
    </recommendedName>
</protein>
<evidence type="ECO:0000313" key="2">
    <source>
        <dbReference type="EMBL" id="CAF1930303.1"/>
    </source>
</evidence>
<accession>A0A816L337</accession>
<dbReference type="EMBL" id="CAJOBF010010998">
    <property type="protein sequence ID" value="CAF4299829.1"/>
    <property type="molecule type" value="Genomic_DNA"/>
</dbReference>
<dbReference type="Proteomes" id="UP000663866">
    <property type="component" value="Unassembled WGS sequence"/>
</dbReference>
<evidence type="ECO:0000313" key="8">
    <source>
        <dbReference type="Proteomes" id="UP000663866"/>
    </source>
</evidence>
<dbReference type="Proteomes" id="UP000663856">
    <property type="component" value="Unassembled WGS sequence"/>
</dbReference>
<dbReference type="EMBL" id="CAJNRG010004243">
    <property type="protein sequence ID" value="CAF2064518.1"/>
    <property type="molecule type" value="Genomic_DNA"/>
</dbReference>
<dbReference type="InterPro" id="IPR001810">
    <property type="entry name" value="F-box_dom"/>
</dbReference>
<evidence type="ECO:0000313" key="5">
    <source>
        <dbReference type="EMBL" id="CAF4164646.1"/>
    </source>
</evidence>
<comment type="caution">
    <text evidence="2">The sequence shown here is derived from an EMBL/GenBank/DDBJ whole genome shotgun (WGS) entry which is preliminary data.</text>
</comment>
<feature type="domain" description="F-box" evidence="1">
    <location>
        <begin position="17"/>
        <end position="64"/>
    </location>
</feature>
<dbReference type="EMBL" id="CAJNRF010005507">
    <property type="protein sequence ID" value="CAF2071595.1"/>
    <property type="molecule type" value="Genomic_DNA"/>
</dbReference>
<proteinExistence type="predicted"/>
<evidence type="ECO:0000313" key="7">
    <source>
        <dbReference type="Proteomes" id="UP000663824"/>
    </source>
</evidence>
<dbReference type="Proteomes" id="UP000663887">
    <property type="component" value="Unassembled WGS sequence"/>
</dbReference>
<evidence type="ECO:0000259" key="1">
    <source>
        <dbReference type="PROSITE" id="PS50181"/>
    </source>
</evidence>
<evidence type="ECO:0000313" key="6">
    <source>
        <dbReference type="EMBL" id="CAF4299829.1"/>
    </source>
</evidence>
<keyword evidence="8" id="KW-1185">Reference proteome</keyword>
<dbReference type="PROSITE" id="PS50181">
    <property type="entry name" value="FBOX"/>
    <property type="match status" value="1"/>
</dbReference>
<dbReference type="EMBL" id="CAJNRE010000674">
    <property type="protein sequence ID" value="CAF1930303.1"/>
    <property type="molecule type" value="Genomic_DNA"/>
</dbReference>
<dbReference type="Proteomes" id="UP000663842">
    <property type="component" value="Unassembled WGS sequence"/>
</dbReference>
<sequence>MSTYCSESFTPNFISSRYVFEDFPNEIIFEIFQYLDIYYIYKAFYNINKKFQHFLFNSNIPLKIDTTITISKFHFQHLYNDMIIPNTNRITVLRISDPFIAAMFITPSHRISPFICLKKLALDNISINSFAEIVNNSSVVFPELNTLIVCPNDDSILLNFLYGTFDLLK</sequence>
<gene>
    <name evidence="2" type="ORF">MBJ925_LOCUS4142</name>
    <name evidence="5" type="ORF">OVN521_LOCUS24340</name>
    <name evidence="6" type="ORF">UXM345_LOCUS33348</name>
    <name evidence="4" type="ORF">WKI299_LOCUS14270</name>
    <name evidence="3" type="ORF">XDN619_LOCUS11237</name>
</gene>
<evidence type="ECO:0000313" key="3">
    <source>
        <dbReference type="EMBL" id="CAF2064518.1"/>
    </source>
</evidence>
<organism evidence="2 7">
    <name type="scientific">Rotaria magnacalcarata</name>
    <dbReference type="NCBI Taxonomy" id="392030"/>
    <lineage>
        <taxon>Eukaryota</taxon>
        <taxon>Metazoa</taxon>
        <taxon>Spiralia</taxon>
        <taxon>Gnathifera</taxon>
        <taxon>Rotifera</taxon>
        <taxon>Eurotatoria</taxon>
        <taxon>Bdelloidea</taxon>
        <taxon>Philodinida</taxon>
        <taxon>Philodinidae</taxon>
        <taxon>Rotaria</taxon>
    </lineage>
</organism>
<reference evidence="2" key="1">
    <citation type="submission" date="2021-02" db="EMBL/GenBank/DDBJ databases">
        <authorList>
            <person name="Nowell W R."/>
        </authorList>
    </citation>
    <scope>NUCLEOTIDE SEQUENCE</scope>
</reference>